<feature type="domain" description="ABC transmembrane type-2" evidence="11">
    <location>
        <begin position="79"/>
        <end position="307"/>
    </location>
</feature>
<evidence type="ECO:0000313" key="13">
    <source>
        <dbReference type="Proteomes" id="UP001432209"/>
    </source>
</evidence>
<keyword evidence="4 9" id="KW-1003">Cell membrane</keyword>
<evidence type="ECO:0000256" key="1">
    <source>
        <dbReference type="ARBA" id="ARBA00004429"/>
    </source>
</evidence>
<evidence type="ECO:0000256" key="8">
    <source>
        <dbReference type="ARBA" id="ARBA00023136"/>
    </source>
</evidence>
<comment type="caution">
    <text evidence="9">Lacks conserved residue(s) required for the propagation of feature annotation.</text>
</comment>
<feature type="compositionally biased region" description="Pro residues" evidence="10">
    <location>
        <begin position="15"/>
        <end position="27"/>
    </location>
</feature>
<dbReference type="PANTHER" id="PTHR30413">
    <property type="entry name" value="INNER MEMBRANE TRANSPORT PERMEASE"/>
    <property type="match status" value="1"/>
</dbReference>
<evidence type="ECO:0000256" key="10">
    <source>
        <dbReference type="SAM" id="MobiDB-lite"/>
    </source>
</evidence>
<dbReference type="EMBL" id="CP109495">
    <property type="protein sequence ID" value="WUX54921.1"/>
    <property type="molecule type" value="Genomic_DNA"/>
</dbReference>
<feature type="region of interest" description="Disordered" evidence="10">
    <location>
        <begin position="1"/>
        <end position="28"/>
    </location>
</feature>
<dbReference type="PANTHER" id="PTHR30413:SF8">
    <property type="entry name" value="TRANSPORT PERMEASE PROTEIN"/>
    <property type="match status" value="1"/>
</dbReference>
<organism evidence="12 13">
    <name type="scientific">Streptomyces niveus</name>
    <name type="common">Streptomyces spheroides</name>
    <dbReference type="NCBI Taxonomy" id="193462"/>
    <lineage>
        <taxon>Bacteria</taxon>
        <taxon>Bacillati</taxon>
        <taxon>Actinomycetota</taxon>
        <taxon>Actinomycetes</taxon>
        <taxon>Kitasatosporales</taxon>
        <taxon>Streptomycetaceae</taxon>
        <taxon>Streptomyces</taxon>
    </lineage>
</organism>
<dbReference type="InterPro" id="IPR013525">
    <property type="entry name" value="ABC2_TM"/>
</dbReference>
<keyword evidence="6 9" id="KW-0812">Transmembrane</keyword>
<feature type="transmembrane region" description="Helical" evidence="9">
    <location>
        <begin position="115"/>
        <end position="137"/>
    </location>
</feature>
<name>A0ABZ2A953_STRNV</name>
<dbReference type="GeneID" id="91342052"/>
<evidence type="ECO:0000256" key="7">
    <source>
        <dbReference type="ARBA" id="ARBA00022989"/>
    </source>
</evidence>
<evidence type="ECO:0000256" key="2">
    <source>
        <dbReference type="ARBA" id="ARBA00007783"/>
    </source>
</evidence>
<keyword evidence="5" id="KW-0997">Cell inner membrane</keyword>
<proteinExistence type="inferred from homology"/>
<dbReference type="RefSeq" id="WP_329078613.1">
    <property type="nucleotide sequence ID" value="NZ_CP108849.2"/>
</dbReference>
<keyword evidence="7 9" id="KW-1133">Transmembrane helix</keyword>
<reference evidence="12" key="1">
    <citation type="submission" date="2022-10" db="EMBL/GenBank/DDBJ databases">
        <title>The complete genomes of actinobacterial strains from the NBC collection.</title>
        <authorList>
            <person name="Joergensen T.S."/>
            <person name="Alvarez Arevalo M."/>
            <person name="Sterndorff E.B."/>
            <person name="Faurdal D."/>
            <person name="Vuksanovic O."/>
            <person name="Mourched A.-S."/>
            <person name="Charusanti P."/>
            <person name="Shaw S."/>
            <person name="Blin K."/>
            <person name="Weber T."/>
        </authorList>
    </citation>
    <scope>NUCLEOTIDE SEQUENCE</scope>
    <source>
        <strain evidence="12">NBC_01432</strain>
    </source>
</reference>
<evidence type="ECO:0000256" key="5">
    <source>
        <dbReference type="ARBA" id="ARBA00022519"/>
    </source>
</evidence>
<evidence type="ECO:0000259" key="11">
    <source>
        <dbReference type="PROSITE" id="PS51012"/>
    </source>
</evidence>
<sequence length="315" mass="34367">MSQPTASPAPVRAPEAPPPPSPTPPLPQDLRAFAARHGLTESGARPSLPAYLRGLHSRRHFVTAFATARLTSQYSQAKLGQLWQIMTPLLNATVYYFIFGVLLNTKDGVPDFVPFLVTGVFIWSFTAGTITAGTRAVSGNIGLVRALHFPRASLPLALALQQVQQLLFSLGALAMILLVFDQYPSPAWLLAVPALALQTLFNTGLAMIFARLTAATPDIAQLMPFLLRTWMYASGVMWSLDSVFKNENVPELVRLALECNPAAVYIDLMRFALIDSFTAGQLPPHVWLVATGWAVLVGVGGFLFFWQSEEKYGRG</sequence>
<evidence type="ECO:0000256" key="3">
    <source>
        <dbReference type="ARBA" id="ARBA00022448"/>
    </source>
</evidence>
<keyword evidence="3 9" id="KW-0813">Transport</keyword>
<keyword evidence="13" id="KW-1185">Reference proteome</keyword>
<feature type="compositionally biased region" description="Low complexity" evidence="10">
    <location>
        <begin position="1"/>
        <end position="14"/>
    </location>
</feature>
<feature type="transmembrane region" description="Helical" evidence="9">
    <location>
        <begin position="158"/>
        <end position="180"/>
    </location>
</feature>
<evidence type="ECO:0000313" key="12">
    <source>
        <dbReference type="EMBL" id="WUX54921.1"/>
    </source>
</evidence>
<dbReference type="Pfam" id="PF01061">
    <property type="entry name" value="ABC2_membrane"/>
    <property type="match status" value="1"/>
</dbReference>
<evidence type="ECO:0000256" key="6">
    <source>
        <dbReference type="ARBA" id="ARBA00022692"/>
    </source>
</evidence>
<feature type="transmembrane region" description="Helical" evidence="9">
    <location>
        <begin position="286"/>
        <end position="306"/>
    </location>
</feature>
<protein>
    <recommendedName>
        <fullName evidence="9">Transport permease protein</fullName>
    </recommendedName>
</protein>
<accession>A0ABZ2A953</accession>
<comment type="similarity">
    <text evidence="2 9">Belongs to the ABC-2 integral membrane protein family.</text>
</comment>
<evidence type="ECO:0000256" key="4">
    <source>
        <dbReference type="ARBA" id="ARBA00022475"/>
    </source>
</evidence>
<feature type="transmembrane region" description="Helical" evidence="9">
    <location>
        <begin position="82"/>
        <end position="103"/>
    </location>
</feature>
<dbReference type="InterPro" id="IPR047817">
    <property type="entry name" value="ABC2_TM_bact-type"/>
</dbReference>
<keyword evidence="8 9" id="KW-0472">Membrane</keyword>
<dbReference type="Proteomes" id="UP001432209">
    <property type="component" value="Chromosome"/>
</dbReference>
<feature type="transmembrane region" description="Helical" evidence="9">
    <location>
        <begin position="186"/>
        <end position="210"/>
    </location>
</feature>
<comment type="subcellular location">
    <subcellularLocation>
        <location evidence="1">Cell inner membrane</location>
        <topology evidence="1">Multi-pass membrane protein</topology>
    </subcellularLocation>
    <subcellularLocation>
        <location evidence="9">Cell membrane</location>
        <topology evidence="9">Multi-pass membrane protein</topology>
    </subcellularLocation>
</comment>
<dbReference type="PROSITE" id="PS51012">
    <property type="entry name" value="ABC_TM2"/>
    <property type="match status" value="1"/>
</dbReference>
<gene>
    <name evidence="12" type="ORF">OG442_27155</name>
</gene>
<evidence type="ECO:0000256" key="9">
    <source>
        <dbReference type="RuleBase" id="RU361157"/>
    </source>
</evidence>